<keyword evidence="1" id="KW-0812">Transmembrane</keyword>
<keyword evidence="1" id="KW-1133">Transmembrane helix</keyword>
<evidence type="ECO:0000256" key="1">
    <source>
        <dbReference type="SAM" id="Phobius"/>
    </source>
</evidence>
<evidence type="ECO:0000313" key="3">
    <source>
        <dbReference type="Proteomes" id="UP000245890"/>
    </source>
</evidence>
<comment type="caution">
    <text evidence="2">The sequence shown here is derived from an EMBL/GenBank/DDBJ whole genome shotgun (WGS) entry which is preliminary data.</text>
</comment>
<dbReference type="AlphaFoldDB" id="A0A2U0SBN3"/>
<dbReference type="RefSeq" id="WP_116468133.1">
    <property type="nucleotide sequence ID" value="NZ_QENQ01000001.1"/>
</dbReference>
<dbReference type="EMBL" id="QENQ01000001">
    <property type="protein sequence ID" value="PVX28685.1"/>
    <property type="molecule type" value="Genomic_DNA"/>
</dbReference>
<evidence type="ECO:0000313" key="2">
    <source>
        <dbReference type="EMBL" id="PVX28685.1"/>
    </source>
</evidence>
<name>A0A2U0SBN3_9SPHN</name>
<reference evidence="2 3" key="1">
    <citation type="submission" date="2018-05" db="EMBL/GenBank/DDBJ databases">
        <title>Description of Sphingomonas pokkalii sp nov, isolated from the rhizosphere of saline tolerant pokkali rice and its draft genome analysis.</title>
        <authorList>
            <person name="Menon R."/>
            <person name="Kumari S."/>
            <person name="Rameshkumar N."/>
        </authorList>
    </citation>
    <scope>NUCLEOTIDE SEQUENCE [LARGE SCALE GENOMIC DNA]</scope>
    <source>
        <strain evidence="2 3">L3B27</strain>
    </source>
</reference>
<protein>
    <submittedName>
        <fullName evidence="2">Uncharacterized protein</fullName>
    </submittedName>
</protein>
<organism evidence="2 3">
    <name type="scientific">Sphingomonas pokkalii</name>
    <dbReference type="NCBI Taxonomy" id="2175090"/>
    <lineage>
        <taxon>Bacteria</taxon>
        <taxon>Pseudomonadati</taxon>
        <taxon>Pseudomonadota</taxon>
        <taxon>Alphaproteobacteria</taxon>
        <taxon>Sphingomonadales</taxon>
        <taxon>Sphingomonadaceae</taxon>
        <taxon>Sphingomonas</taxon>
    </lineage>
</organism>
<sequence length="75" mass="8487">MRVLVEVIHIVVGLIAAWIIASLAAWSYRRATHDIWLVAYVVMVAVVAMGIGPLRRAYAEDRAKLRHTEESRDDD</sequence>
<feature type="transmembrane region" description="Helical" evidence="1">
    <location>
        <begin position="7"/>
        <end position="29"/>
    </location>
</feature>
<proteinExistence type="predicted"/>
<accession>A0A2U0SBN3</accession>
<dbReference type="Proteomes" id="UP000245890">
    <property type="component" value="Unassembled WGS sequence"/>
</dbReference>
<keyword evidence="3" id="KW-1185">Reference proteome</keyword>
<feature type="transmembrane region" description="Helical" evidence="1">
    <location>
        <begin position="35"/>
        <end position="54"/>
    </location>
</feature>
<keyword evidence="1" id="KW-0472">Membrane</keyword>
<gene>
    <name evidence="2" type="ORF">DD559_04530</name>
</gene>